<accession>A0AAD7XNH1</accession>
<sequence length="286" mass="32483">MMIHLAQFRHGKSLAALGAFGAAILGAAVWDASLVMWVLNPLDLPPSLWLVFYVAKCAGLALVDAAVGAWLKQQYADKPLPYRAKTGAVGLENLEWIDYTYLTINSIIETIFTSHVVRLVITSPHMAWRPADISLFNTLPALYLIFAIDDLLYAPAHKLMHAPWFYPYVHKHHHRQNLPVRGYLDAGNEHPIEQVIGVTCLWLTLQLVSRLTSVHALTILVHFLLYAALALLNHTNYDVRFSFFGFEYAVGAHETHHRYPQTNMAQYFMIWDKLMGTYKPYVEGRP</sequence>
<feature type="transmembrane region" description="Helical" evidence="5">
    <location>
        <begin position="211"/>
        <end position="232"/>
    </location>
</feature>
<evidence type="ECO:0000256" key="1">
    <source>
        <dbReference type="ARBA" id="ARBA00004370"/>
    </source>
</evidence>
<gene>
    <name evidence="7" type="ORF">CTAYLR_007847</name>
</gene>
<dbReference type="InterPro" id="IPR006694">
    <property type="entry name" value="Fatty_acid_hydroxylase"/>
</dbReference>
<dbReference type="PANTHER" id="PTHR11863">
    <property type="entry name" value="STEROL DESATURASE"/>
    <property type="match status" value="1"/>
</dbReference>
<evidence type="ECO:0000256" key="4">
    <source>
        <dbReference type="ARBA" id="ARBA00023136"/>
    </source>
</evidence>
<feature type="transmembrane region" description="Helical" evidence="5">
    <location>
        <begin position="135"/>
        <end position="156"/>
    </location>
</feature>
<dbReference type="GO" id="GO:0005506">
    <property type="term" value="F:iron ion binding"/>
    <property type="evidence" value="ECO:0007669"/>
    <property type="project" value="InterPro"/>
</dbReference>
<dbReference type="GO" id="GO:0008610">
    <property type="term" value="P:lipid biosynthetic process"/>
    <property type="evidence" value="ECO:0007669"/>
    <property type="project" value="InterPro"/>
</dbReference>
<keyword evidence="8" id="KW-1185">Reference proteome</keyword>
<feature type="transmembrane region" description="Helical" evidence="5">
    <location>
        <begin position="47"/>
        <end position="71"/>
    </location>
</feature>
<evidence type="ECO:0000256" key="2">
    <source>
        <dbReference type="ARBA" id="ARBA00022692"/>
    </source>
</evidence>
<dbReference type="GO" id="GO:0016491">
    <property type="term" value="F:oxidoreductase activity"/>
    <property type="evidence" value="ECO:0007669"/>
    <property type="project" value="InterPro"/>
</dbReference>
<feature type="domain" description="Fatty acid hydroxylase" evidence="6">
    <location>
        <begin position="144"/>
        <end position="277"/>
    </location>
</feature>
<evidence type="ECO:0000256" key="5">
    <source>
        <dbReference type="SAM" id="Phobius"/>
    </source>
</evidence>
<comment type="subcellular location">
    <subcellularLocation>
        <location evidence="1">Membrane</location>
    </subcellularLocation>
</comment>
<keyword evidence="4 5" id="KW-0472">Membrane</keyword>
<evidence type="ECO:0000256" key="3">
    <source>
        <dbReference type="ARBA" id="ARBA00022989"/>
    </source>
</evidence>
<dbReference type="EMBL" id="JAQMWT010000387">
    <property type="protein sequence ID" value="KAJ8602280.1"/>
    <property type="molecule type" value="Genomic_DNA"/>
</dbReference>
<dbReference type="Pfam" id="PF04116">
    <property type="entry name" value="FA_hydroxylase"/>
    <property type="match status" value="1"/>
</dbReference>
<keyword evidence="2 5" id="KW-0812">Transmembrane</keyword>
<comment type="caution">
    <text evidence="7">The sequence shown here is derived from an EMBL/GenBank/DDBJ whole genome shotgun (WGS) entry which is preliminary data.</text>
</comment>
<dbReference type="AlphaFoldDB" id="A0AAD7XNH1"/>
<dbReference type="GO" id="GO:0016020">
    <property type="term" value="C:membrane"/>
    <property type="evidence" value="ECO:0007669"/>
    <property type="project" value="UniProtKB-SubCell"/>
</dbReference>
<name>A0AAD7XNH1_9STRA</name>
<evidence type="ECO:0000259" key="6">
    <source>
        <dbReference type="Pfam" id="PF04116"/>
    </source>
</evidence>
<evidence type="ECO:0000313" key="8">
    <source>
        <dbReference type="Proteomes" id="UP001230188"/>
    </source>
</evidence>
<evidence type="ECO:0000313" key="7">
    <source>
        <dbReference type="EMBL" id="KAJ8602280.1"/>
    </source>
</evidence>
<keyword evidence="3 5" id="KW-1133">Transmembrane helix</keyword>
<reference evidence="7" key="1">
    <citation type="submission" date="2023-01" db="EMBL/GenBank/DDBJ databases">
        <title>Metagenome sequencing of chrysophaentin producing Chrysophaeum taylorii.</title>
        <authorList>
            <person name="Davison J."/>
            <person name="Bewley C."/>
        </authorList>
    </citation>
    <scope>NUCLEOTIDE SEQUENCE</scope>
    <source>
        <strain evidence="7">NIES-1699</strain>
    </source>
</reference>
<organism evidence="7 8">
    <name type="scientific">Chrysophaeum taylorii</name>
    <dbReference type="NCBI Taxonomy" id="2483200"/>
    <lineage>
        <taxon>Eukaryota</taxon>
        <taxon>Sar</taxon>
        <taxon>Stramenopiles</taxon>
        <taxon>Ochrophyta</taxon>
        <taxon>Pelagophyceae</taxon>
        <taxon>Pelagomonadales</taxon>
        <taxon>Pelagomonadaceae</taxon>
        <taxon>Chrysophaeum</taxon>
    </lineage>
</organism>
<dbReference type="Proteomes" id="UP001230188">
    <property type="component" value="Unassembled WGS sequence"/>
</dbReference>
<proteinExistence type="predicted"/>
<dbReference type="InterPro" id="IPR050307">
    <property type="entry name" value="Sterol_Desaturase_Related"/>
</dbReference>
<protein>
    <recommendedName>
        <fullName evidence="6">Fatty acid hydroxylase domain-containing protein</fullName>
    </recommendedName>
</protein>